<keyword evidence="2" id="KW-1185">Reference proteome</keyword>
<evidence type="ECO:0000313" key="2">
    <source>
        <dbReference type="Proteomes" id="UP000092555"/>
    </source>
</evidence>
<comment type="caution">
    <text evidence="1">The sequence shown here is derived from an EMBL/GenBank/DDBJ whole genome shotgun (WGS) entry which is preliminary data.</text>
</comment>
<dbReference type="RefSeq" id="XP_018711438.1">
    <property type="nucleotide sequence ID" value="XM_018855882.1"/>
</dbReference>
<gene>
    <name evidence="1" type="ORF">METBIDRAFT_31580</name>
</gene>
<accession>A0A1A0HAM3</accession>
<dbReference type="EMBL" id="LXTC01000003">
    <property type="protein sequence ID" value="OBA20928.1"/>
    <property type="molecule type" value="Genomic_DNA"/>
</dbReference>
<dbReference type="Proteomes" id="UP000092555">
    <property type="component" value="Unassembled WGS sequence"/>
</dbReference>
<name>A0A1A0HAM3_9ASCO</name>
<protein>
    <submittedName>
        <fullName evidence="1">Uncharacterized protein</fullName>
    </submittedName>
</protein>
<reference evidence="1 2" key="1">
    <citation type="submission" date="2016-05" db="EMBL/GenBank/DDBJ databases">
        <title>Comparative genomics of biotechnologically important yeasts.</title>
        <authorList>
            <consortium name="DOE Joint Genome Institute"/>
            <person name="Riley R."/>
            <person name="Haridas S."/>
            <person name="Wolfe K.H."/>
            <person name="Lopes M.R."/>
            <person name="Hittinger C.T."/>
            <person name="Goker M."/>
            <person name="Salamov A."/>
            <person name="Wisecaver J."/>
            <person name="Long T.M."/>
            <person name="Aerts A.L."/>
            <person name="Barry K."/>
            <person name="Choi C."/>
            <person name="Clum A."/>
            <person name="Coughlan A.Y."/>
            <person name="Deshpande S."/>
            <person name="Douglass A.P."/>
            <person name="Hanson S.J."/>
            <person name="Klenk H.-P."/>
            <person name="LaButti K."/>
            <person name="Lapidus A."/>
            <person name="Lindquist E."/>
            <person name="Lipzen A."/>
            <person name="Meier-kolthoff J.P."/>
            <person name="Ohm R.A."/>
            <person name="Otillar R.P."/>
            <person name="Pangilinan J."/>
            <person name="Peng Y."/>
            <person name="Rokas A."/>
            <person name="Rosa C.A."/>
            <person name="Scheuner C."/>
            <person name="Sibirny A.A."/>
            <person name="Slot J.C."/>
            <person name="Stielow J.B."/>
            <person name="Sun H."/>
            <person name="Kurtzman C.P."/>
            <person name="Blackwell M."/>
            <person name="Grigoriev I.V."/>
            <person name="Jeffries T.W."/>
        </authorList>
    </citation>
    <scope>NUCLEOTIDE SEQUENCE [LARGE SCALE GENOMIC DNA]</scope>
    <source>
        <strain evidence="1 2">NRRL YB-4993</strain>
    </source>
</reference>
<dbReference type="GeneID" id="30028858"/>
<dbReference type="AlphaFoldDB" id="A0A1A0HAM3"/>
<organism evidence="1 2">
    <name type="scientific">Metschnikowia bicuspidata var. bicuspidata NRRL YB-4993</name>
    <dbReference type="NCBI Taxonomy" id="869754"/>
    <lineage>
        <taxon>Eukaryota</taxon>
        <taxon>Fungi</taxon>
        <taxon>Dikarya</taxon>
        <taxon>Ascomycota</taxon>
        <taxon>Saccharomycotina</taxon>
        <taxon>Pichiomycetes</taxon>
        <taxon>Metschnikowiaceae</taxon>
        <taxon>Metschnikowia</taxon>
    </lineage>
</organism>
<evidence type="ECO:0000313" key="1">
    <source>
        <dbReference type="EMBL" id="OBA20928.1"/>
    </source>
</evidence>
<proteinExistence type="predicted"/>
<sequence length="278" mass="30897">MGAYATAWPCTVHQAVCSRAQSRAVSSTTWPCLLHHGRVFYNMAVYSMTFLSMTIYNSRVFGGMGAGDSSTLISSRIRFKILAPSRWQVQVRVVASLSPPESTVSGRAVSAPHMLGRPAGMLALADLWWVQMAGPLRKRAAVQKEPRLGHTFCPFCAFCPFRPFCPFCPFPLEALGWCARLLLPYYMRQHCSAHRRAPKKQATNSKRLVVRGPTLLGSEKMAFRKYQHIPGGFRKQPPALRTKIHLVLNTSSVIPAIRTSTLVCSSNIRPKLSPNPAR</sequence>